<proteinExistence type="predicted"/>
<keyword evidence="3" id="KW-1185">Reference proteome</keyword>
<organism evidence="2 3">
    <name type="scientific">Carya illinoinensis</name>
    <name type="common">Pecan</name>
    <dbReference type="NCBI Taxonomy" id="32201"/>
    <lineage>
        <taxon>Eukaryota</taxon>
        <taxon>Viridiplantae</taxon>
        <taxon>Streptophyta</taxon>
        <taxon>Embryophyta</taxon>
        <taxon>Tracheophyta</taxon>
        <taxon>Spermatophyta</taxon>
        <taxon>Magnoliopsida</taxon>
        <taxon>eudicotyledons</taxon>
        <taxon>Gunneridae</taxon>
        <taxon>Pentapetalae</taxon>
        <taxon>rosids</taxon>
        <taxon>fabids</taxon>
        <taxon>Fagales</taxon>
        <taxon>Juglandaceae</taxon>
        <taxon>Carya</taxon>
    </lineage>
</organism>
<dbReference type="EMBL" id="CM031824">
    <property type="protein sequence ID" value="KAG6624938.1"/>
    <property type="molecule type" value="Genomic_DNA"/>
</dbReference>
<dbReference type="Proteomes" id="UP000811609">
    <property type="component" value="Chromosome 16"/>
</dbReference>
<accession>A0A8T1N660</accession>
<dbReference type="AlphaFoldDB" id="A0A8T1N660"/>
<evidence type="ECO:0000256" key="1">
    <source>
        <dbReference type="SAM" id="MobiDB-lite"/>
    </source>
</evidence>
<name>A0A8T1N660_CARIL</name>
<sequence>MGSITNSANWHPSSHTYTRGRLWSSSGPLNKFLRRTIATSFASKTPPLLSWKGAHTQIILTLQEWSSPLNPEKLKSGGRPPFCVYQDADTPGNARPASPLWR</sequence>
<gene>
    <name evidence="2" type="ORF">CIPAW_16G061000</name>
</gene>
<protein>
    <submittedName>
        <fullName evidence="2">Uncharacterized protein</fullName>
    </submittedName>
</protein>
<reference evidence="2" key="1">
    <citation type="submission" date="2020-12" db="EMBL/GenBank/DDBJ databases">
        <title>WGS assembly of Carya illinoinensis cv. Pawnee.</title>
        <authorList>
            <person name="Platts A."/>
            <person name="Shu S."/>
            <person name="Wright S."/>
            <person name="Barry K."/>
            <person name="Edger P."/>
            <person name="Pires J.C."/>
            <person name="Schmutz J."/>
        </authorList>
    </citation>
    <scope>NUCLEOTIDE SEQUENCE</scope>
    <source>
        <tissue evidence="2">Leaf</tissue>
    </source>
</reference>
<evidence type="ECO:0000313" key="3">
    <source>
        <dbReference type="Proteomes" id="UP000811609"/>
    </source>
</evidence>
<comment type="caution">
    <text evidence="2">The sequence shown here is derived from an EMBL/GenBank/DDBJ whole genome shotgun (WGS) entry which is preliminary data.</text>
</comment>
<feature type="region of interest" description="Disordered" evidence="1">
    <location>
        <begin position="70"/>
        <end position="102"/>
    </location>
</feature>
<evidence type="ECO:0000313" key="2">
    <source>
        <dbReference type="EMBL" id="KAG6624938.1"/>
    </source>
</evidence>
<feature type="region of interest" description="Disordered" evidence="1">
    <location>
        <begin position="1"/>
        <end position="26"/>
    </location>
</feature>